<name>A0A1Z3CG93_FUSNP</name>
<evidence type="ECO:0000256" key="6">
    <source>
        <dbReference type="PIRNR" id="PIRNR001123"/>
    </source>
</evidence>
<keyword evidence="3" id="KW-0645">Protease</keyword>
<dbReference type="GO" id="GO:0004177">
    <property type="term" value="F:aminopeptidase activity"/>
    <property type="evidence" value="ECO:0007669"/>
    <property type="project" value="UniProtKB-UniRule"/>
</dbReference>
<dbReference type="AlphaFoldDB" id="A0A1Z3CG93"/>
<evidence type="ECO:0000256" key="1">
    <source>
        <dbReference type="ARBA" id="ARBA00006272"/>
    </source>
</evidence>
<dbReference type="GO" id="GO:0006508">
    <property type="term" value="P:proteolysis"/>
    <property type="evidence" value="ECO:0007669"/>
    <property type="project" value="UniProtKB-KW"/>
</dbReference>
<feature type="binding site" evidence="8">
    <location>
        <position position="226"/>
    </location>
    <ligand>
        <name>Zn(2+)</name>
        <dbReference type="ChEBI" id="CHEBI:29105"/>
        <label>2</label>
    </ligand>
</feature>
<dbReference type="SUPFAM" id="SSF101821">
    <property type="entry name" value="Aminopeptidase/glucanase lid domain"/>
    <property type="match status" value="1"/>
</dbReference>
<comment type="similarity">
    <text evidence="1 6">Belongs to the peptidase M42 family.</text>
</comment>
<keyword evidence="2" id="KW-0031">Aminopeptidase</keyword>
<dbReference type="EMBL" id="CP021934">
    <property type="protein sequence ID" value="ASC02638.1"/>
    <property type="molecule type" value="Genomic_DNA"/>
</dbReference>
<dbReference type="PANTHER" id="PTHR32481:SF7">
    <property type="entry name" value="AMINOPEPTIDASE YHFE-RELATED"/>
    <property type="match status" value="1"/>
</dbReference>
<dbReference type="SUPFAM" id="SSF53187">
    <property type="entry name" value="Zn-dependent exopeptidases"/>
    <property type="match status" value="1"/>
</dbReference>
<sequence>MILMNIDLKYILNKTVELINIPSPVGYTHNAIEWVKNELKKLGIKNYNITKKGALIAYIKGEDSNYKKMISAHVDTLGAVVKKIKKNGRLEVTNVGGFAWGSVEGENVTIHTISGKTYSGTLLPIKASVHVYGDVAREMPRTEETMEIRIDEDVKNDGDVLKLGILQGDFVSFETRTRILDNGYIKSRYLDDKLCVAQILSYIKYLKDNKLKPKTDLYIYFSNYEEIGHGVSVFPEDLDEFIAVDIGLVAGEDAHGDEKKVQIIAKDSRSPYDFTLRKKLQETANKSNIKYTVGVYNRYGSDATTAILQGFDFKYACIGPNVDATHHYERCHNDGIVETVKLLIAYL</sequence>
<comment type="cofactor">
    <cofactor evidence="8">
        <name>a divalent metal cation</name>
        <dbReference type="ChEBI" id="CHEBI:60240"/>
    </cofactor>
    <text evidence="8">Binds 2 divalent metal cations per subunit.</text>
</comment>
<dbReference type="Gene3D" id="3.40.630.10">
    <property type="entry name" value="Zn peptidases"/>
    <property type="match status" value="1"/>
</dbReference>
<feature type="binding site" evidence="8">
    <location>
        <position position="73"/>
    </location>
    <ligand>
        <name>Zn(2+)</name>
        <dbReference type="ChEBI" id="CHEBI:29105"/>
        <label>1</label>
    </ligand>
</feature>
<dbReference type="Pfam" id="PF05343">
    <property type="entry name" value="Peptidase_M42"/>
    <property type="match status" value="1"/>
</dbReference>
<dbReference type="PANTHER" id="PTHR32481">
    <property type="entry name" value="AMINOPEPTIDASE"/>
    <property type="match status" value="1"/>
</dbReference>
<evidence type="ECO:0000256" key="8">
    <source>
        <dbReference type="PIRSR" id="PIRSR001123-2"/>
    </source>
</evidence>
<evidence type="ECO:0000313" key="9">
    <source>
        <dbReference type="EMBL" id="ASC02638.1"/>
    </source>
</evidence>
<keyword evidence="5" id="KW-0378">Hydrolase</keyword>
<feature type="active site" description="Proton acceptor" evidence="7">
    <location>
        <position position="225"/>
    </location>
</feature>
<dbReference type="PIRSF" id="PIRSF001123">
    <property type="entry name" value="PepA_GA"/>
    <property type="match status" value="1"/>
</dbReference>
<dbReference type="Proteomes" id="UP000196759">
    <property type="component" value="Chromosome"/>
</dbReference>
<feature type="binding site" evidence="8">
    <location>
        <position position="191"/>
    </location>
    <ligand>
        <name>Zn(2+)</name>
        <dbReference type="ChEBI" id="CHEBI:29105"/>
        <label>1</label>
    </ligand>
</feature>
<evidence type="ECO:0000256" key="4">
    <source>
        <dbReference type="ARBA" id="ARBA00022723"/>
    </source>
</evidence>
<reference evidence="9 10" key="1">
    <citation type="submission" date="2017-06" db="EMBL/GenBank/DDBJ databases">
        <title>Draft genome sequence of Fusobacterium nucleatum subsp. polymorphum KCOM 1260 (=ChDC F218).</title>
        <authorList>
            <person name="Kook J.-K."/>
            <person name="Park S.-N."/>
            <person name="Lim Y.K."/>
            <person name="Roh H."/>
        </authorList>
    </citation>
    <scope>NUCLEOTIDE SEQUENCE [LARGE SCALE GENOMIC DNA]</scope>
    <source>
        <strain evidence="10">KCOM 1260 (ChDC F218)</strain>
    </source>
</reference>
<dbReference type="Gene3D" id="2.40.30.40">
    <property type="entry name" value="Peptidase M42, domain 2"/>
    <property type="match status" value="1"/>
</dbReference>
<dbReference type="InterPro" id="IPR023367">
    <property type="entry name" value="Peptidase_M42_dom2"/>
</dbReference>
<organism evidence="9 10">
    <name type="scientific">Fusobacterium nucleatum subsp. polymorphum</name>
    <name type="common">Fusobacterium polymorphum</name>
    <dbReference type="NCBI Taxonomy" id="76857"/>
    <lineage>
        <taxon>Bacteria</taxon>
        <taxon>Fusobacteriati</taxon>
        <taxon>Fusobacteriota</taxon>
        <taxon>Fusobacteriia</taxon>
        <taxon>Fusobacteriales</taxon>
        <taxon>Fusobacteriaceae</taxon>
        <taxon>Fusobacterium</taxon>
    </lineage>
</organism>
<evidence type="ECO:0000256" key="2">
    <source>
        <dbReference type="ARBA" id="ARBA00022438"/>
    </source>
</evidence>
<feature type="binding site" evidence="8">
    <location>
        <position position="191"/>
    </location>
    <ligand>
        <name>Zn(2+)</name>
        <dbReference type="ChEBI" id="CHEBI:29105"/>
        <label>2</label>
    </ligand>
</feature>
<dbReference type="GO" id="GO:0046872">
    <property type="term" value="F:metal ion binding"/>
    <property type="evidence" value="ECO:0007669"/>
    <property type="project" value="UniProtKB-UniRule"/>
</dbReference>
<accession>A0A1Z3CG93</accession>
<feature type="binding site" evidence="8">
    <location>
        <position position="245"/>
    </location>
    <ligand>
        <name>Zn(2+)</name>
        <dbReference type="ChEBI" id="CHEBI:29105"/>
        <label>1</label>
    </ligand>
</feature>
<dbReference type="InterPro" id="IPR008007">
    <property type="entry name" value="Peptidase_M42"/>
</dbReference>
<keyword evidence="4 8" id="KW-0479">Metal-binding</keyword>
<proteinExistence type="inferred from homology"/>
<protein>
    <submittedName>
        <fullName evidence="9">Peptidase M42</fullName>
    </submittedName>
</protein>
<gene>
    <name evidence="9" type="ORF">CBG50_04555</name>
</gene>
<dbReference type="InterPro" id="IPR051464">
    <property type="entry name" value="Peptidase_M42_aminopept"/>
</dbReference>
<evidence type="ECO:0000313" key="10">
    <source>
        <dbReference type="Proteomes" id="UP000196759"/>
    </source>
</evidence>
<evidence type="ECO:0000256" key="7">
    <source>
        <dbReference type="PIRSR" id="PIRSR001123-1"/>
    </source>
</evidence>
<evidence type="ECO:0000256" key="5">
    <source>
        <dbReference type="ARBA" id="ARBA00022801"/>
    </source>
</evidence>
<dbReference type="CDD" id="cd05657">
    <property type="entry name" value="M42_glucanase_like"/>
    <property type="match status" value="1"/>
</dbReference>
<keyword evidence="10" id="KW-1185">Reference proteome</keyword>
<evidence type="ECO:0000256" key="3">
    <source>
        <dbReference type="ARBA" id="ARBA00022670"/>
    </source>
</evidence>